<name>A0A198ALE0_9BACL</name>
<dbReference type="PROSITE" id="PS51704">
    <property type="entry name" value="GP_PDE"/>
    <property type="match status" value="1"/>
</dbReference>
<dbReference type="PANTHER" id="PTHR46211">
    <property type="entry name" value="GLYCEROPHOSPHORYL DIESTER PHOSPHODIESTERASE"/>
    <property type="match status" value="1"/>
</dbReference>
<dbReference type="Proteomes" id="UP000078454">
    <property type="component" value="Unassembled WGS sequence"/>
</dbReference>
<dbReference type="STRING" id="1850517.A8708_33290"/>
<accession>A0A198ALE0</accession>
<organism evidence="2 3">
    <name type="scientific">Paenibacillus oryzisoli</name>
    <dbReference type="NCBI Taxonomy" id="1850517"/>
    <lineage>
        <taxon>Bacteria</taxon>
        <taxon>Bacillati</taxon>
        <taxon>Bacillota</taxon>
        <taxon>Bacilli</taxon>
        <taxon>Bacillales</taxon>
        <taxon>Paenibacillaceae</taxon>
        <taxon>Paenibacillus</taxon>
    </lineage>
</organism>
<dbReference type="AlphaFoldDB" id="A0A198ALE0"/>
<reference evidence="2 3" key="1">
    <citation type="submission" date="2016-05" db="EMBL/GenBank/DDBJ databases">
        <title>Paenibacillus sp. 1ZS3-15 nov., isolated from the rhizosphere soil.</title>
        <authorList>
            <person name="Zhang X.X."/>
            <person name="Zhang J."/>
        </authorList>
    </citation>
    <scope>NUCLEOTIDE SEQUENCE [LARGE SCALE GENOMIC DNA]</scope>
    <source>
        <strain evidence="2 3">1ZS3-15</strain>
    </source>
</reference>
<dbReference type="Pfam" id="PF03009">
    <property type="entry name" value="GDPD"/>
    <property type="match status" value="1"/>
</dbReference>
<dbReference type="InterPro" id="IPR030395">
    <property type="entry name" value="GP_PDE_dom"/>
</dbReference>
<dbReference type="PANTHER" id="PTHR46211:SF14">
    <property type="entry name" value="GLYCEROPHOSPHODIESTER PHOSPHODIESTERASE"/>
    <property type="match status" value="1"/>
</dbReference>
<comment type="caution">
    <text evidence="2">The sequence shown here is derived from an EMBL/GenBank/DDBJ whole genome shotgun (WGS) entry which is preliminary data.</text>
</comment>
<gene>
    <name evidence="2" type="ORF">A8708_33290</name>
</gene>
<evidence type="ECO:0000259" key="1">
    <source>
        <dbReference type="PROSITE" id="PS51704"/>
    </source>
</evidence>
<feature type="domain" description="GP-PDE" evidence="1">
    <location>
        <begin position="5"/>
        <end position="247"/>
    </location>
</feature>
<keyword evidence="3" id="KW-1185">Reference proteome</keyword>
<dbReference type="GO" id="GO:0008081">
    <property type="term" value="F:phosphoric diester hydrolase activity"/>
    <property type="evidence" value="ECO:0007669"/>
    <property type="project" value="InterPro"/>
</dbReference>
<dbReference type="RefSeq" id="WP_068662197.1">
    <property type="nucleotide sequence ID" value="NZ_LYPB01000046.1"/>
</dbReference>
<dbReference type="EMBL" id="LYPB01000046">
    <property type="protein sequence ID" value="OAS22057.1"/>
    <property type="molecule type" value="Genomic_DNA"/>
</dbReference>
<proteinExistence type="predicted"/>
<dbReference type="SUPFAM" id="SSF51695">
    <property type="entry name" value="PLC-like phosphodiesterases"/>
    <property type="match status" value="1"/>
</dbReference>
<sequence>MKRNPLLTAHTGCMGTPDNSLLSIETALLSGADIVEEDILITSDGVLVFAHDDNVYTVDGTEYRISQMSYGELSQLAVKAHNGSSDGNETIRILSLASVMPILLASGKTINLDMKSDDSVEPVSRFVDINGLYDQVFLSGCESVRAHYVNSINPRLRKLLNADASLFQTGNYMEGVQISCQQALSANCFGLNVNYRVVEPALLQAAARHKLDVYIWTVHTEAEMKYFMEMGVSSITSRNISALVQVREGES</sequence>
<dbReference type="GO" id="GO:0006629">
    <property type="term" value="P:lipid metabolic process"/>
    <property type="evidence" value="ECO:0007669"/>
    <property type="project" value="InterPro"/>
</dbReference>
<dbReference type="InterPro" id="IPR017946">
    <property type="entry name" value="PLC-like_Pdiesterase_TIM-brl"/>
</dbReference>
<dbReference type="Gene3D" id="3.20.20.190">
    <property type="entry name" value="Phosphatidylinositol (PI) phosphodiesterase"/>
    <property type="match status" value="1"/>
</dbReference>
<evidence type="ECO:0000313" key="3">
    <source>
        <dbReference type="Proteomes" id="UP000078454"/>
    </source>
</evidence>
<evidence type="ECO:0000313" key="2">
    <source>
        <dbReference type="EMBL" id="OAS22057.1"/>
    </source>
</evidence>
<protein>
    <recommendedName>
        <fullName evidence="1">GP-PDE domain-containing protein</fullName>
    </recommendedName>
</protein>